<comment type="caution">
    <text evidence="1">The sequence shown here is derived from an EMBL/GenBank/DDBJ whole genome shotgun (WGS) entry which is preliminary data.</text>
</comment>
<accession>A0A0L7KRH5</accession>
<dbReference type="EMBL" id="JTDY01006548">
    <property type="protein sequence ID" value="KOB65902.1"/>
    <property type="molecule type" value="Genomic_DNA"/>
</dbReference>
<reference evidence="1 2" key="1">
    <citation type="journal article" date="2015" name="Genome Biol. Evol.">
        <title>The genome of winter moth (Operophtera brumata) provides a genomic perspective on sexual dimorphism and phenology.</title>
        <authorList>
            <person name="Derks M.F."/>
            <person name="Smit S."/>
            <person name="Salis L."/>
            <person name="Schijlen E."/>
            <person name="Bossers A."/>
            <person name="Mateman C."/>
            <person name="Pijl A.S."/>
            <person name="de Ridder D."/>
            <person name="Groenen M.A."/>
            <person name="Visser M.E."/>
            <person name="Megens H.J."/>
        </authorList>
    </citation>
    <scope>NUCLEOTIDE SEQUENCE [LARGE SCALE GENOMIC DNA]</scope>
    <source>
        <strain evidence="1">WM2013NL</strain>
        <tissue evidence="1">Head and thorax</tissue>
    </source>
</reference>
<sequence>MIVCAWRTHLRRYVRHISAPCWAPAHTSPHHAGHRHVSGGPSASRHRHQTNLMIVCAWRTHLRRYVRHISAPCWAPAREWRT</sequence>
<keyword evidence="2" id="KW-1185">Reference proteome</keyword>
<protein>
    <submittedName>
        <fullName evidence="1">Ca2+:H+ antiporter</fullName>
    </submittedName>
</protein>
<organism evidence="1 2">
    <name type="scientific">Operophtera brumata</name>
    <name type="common">Winter moth</name>
    <name type="synonym">Phalaena brumata</name>
    <dbReference type="NCBI Taxonomy" id="104452"/>
    <lineage>
        <taxon>Eukaryota</taxon>
        <taxon>Metazoa</taxon>
        <taxon>Ecdysozoa</taxon>
        <taxon>Arthropoda</taxon>
        <taxon>Hexapoda</taxon>
        <taxon>Insecta</taxon>
        <taxon>Pterygota</taxon>
        <taxon>Neoptera</taxon>
        <taxon>Endopterygota</taxon>
        <taxon>Lepidoptera</taxon>
        <taxon>Glossata</taxon>
        <taxon>Ditrysia</taxon>
        <taxon>Geometroidea</taxon>
        <taxon>Geometridae</taxon>
        <taxon>Larentiinae</taxon>
        <taxon>Operophtera</taxon>
    </lineage>
</organism>
<evidence type="ECO:0000313" key="1">
    <source>
        <dbReference type="EMBL" id="KOB65902.1"/>
    </source>
</evidence>
<evidence type="ECO:0000313" key="2">
    <source>
        <dbReference type="Proteomes" id="UP000037510"/>
    </source>
</evidence>
<proteinExistence type="predicted"/>
<name>A0A0L7KRH5_OPEBR</name>
<dbReference type="Proteomes" id="UP000037510">
    <property type="component" value="Unassembled WGS sequence"/>
</dbReference>
<dbReference type="AlphaFoldDB" id="A0A0L7KRH5"/>
<gene>
    <name evidence="1" type="ORF">OBRU01_22079</name>
</gene>